<evidence type="ECO:0000256" key="1">
    <source>
        <dbReference type="PIRNR" id="PIRNR003107"/>
    </source>
</evidence>
<organism evidence="3 4">
    <name type="scientific">Bombilactobacillus folatiphilus</name>
    <dbReference type="NCBI Taxonomy" id="2923362"/>
    <lineage>
        <taxon>Bacteria</taxon>
        <taxon>Bacillati</taxon>
        <taxon>Bacillota</taxon>
        <taxon>Bacilli</taxon>
        <taxon>Lactobacillales</taxon>
        <taxon>Lactobacillaceae</taxon>
        <taxon>Bombilactobacillus</taxon>
    </lineage>
</organism>
<dbReference type="Gene3D" id="1.20.58.220">
    <property type="entry name" value="Phosphate transport system protein phou homolog 2, domain 2"/>
    <property type="match status" value="1"/>
</dbReference>
<keyword evidence="1" id="KW-0592">Phosphate transport</keyword>
<evidence type="ECO:0000313" key="3">
    <source>
        <dbReference type="EMBL" id="UQS81687.1"/>
    </source>
</evidence>
<dbReference type="PANTHER" id="PTHR42930:SF3">
    <property type="entry name" value="PHOSPHATE-SPECIFIC TRANSPORT SYSTEM ACCESSORY PROTEIN PHOU"/>
    <property type="match status" value="1"/>
</dbReference>
<comment type="subcellular location">
    <subcellularLocation>
        <location evidence="1">Cytoplasm</location>
    </subcellularLocation>
</comment>
<dbReference type="PIRSF" id="PIRSF003107">
    <property type="entry name" value="PhoU"/>
    <property type="match status" value="1"/>
</dbReference>
<protein>
    <recommendedName>
        <fullName evidence="1">Phosphate-specific transport system accessory protein PhoU</fullName>
    </recommendedName>
</protein>
<evidence type="ECO:0000259" key="2">
    <source>
        <dbReference type="Pfam" id="PF01895"/>
    </source>
</evidence>
<dbReference type="InterPro" id="IPR038078">
    <property type="entry name" value="PhoU-like_sf"/>
</dbReference>
<comment type="subunit">
    <text evidence="1">Homodimer.</text>
</comment>
<reference evidence="3" key="1">
    <citation type="journal article" date="2022" name="Int. J. Syst. Evol. Microbiol.">
        <title>Apilactobacillus apisilvae sp. nov., Nicolia spurrieriana gen. nov. sp. nov., Bombilactobacillus folatiphilus sp. nov. and Bombilactobacillus thymidiniphilus sp. nov., four new lactic acid bacterial isolates from stingless bees Tetragonula carbonaria and Austroplebeia australis.</title>
        <authorList>
            <person name="Oliphant S.A."/>
            <person name="Watson-Haigh N.S."/>
            <person name="Sumby K.M."/>
            <person name="Gardner J."/>
            <person name="Groom S."/>
            <person name="Jiranek V."/>
        </authorList>
    </citation>
    <scope>NUCLEOTIDE SEQUENCE</scope>
    <source>
        <strain evidence="3">SG4_D2</strain>
    </source>
</reference>
<keyword evidence="1" id="KW-0813">Transport</keyword>
<name>A0ABY4P7Q6_9LACO</name>
<comment type="similarity">
    <text evidence="1">Belongs to the PhoU family.</text>
</comment>
<proteinExistence type="inferred from homology"/>
<dbReference type="SUPFAM" id="SSF109755">
    <property type="entry name" value="PhoU-like"/>
    <property type="match status" value="1"/>
</dbReference>
<dbReference type="Proteomes" id="UP000831495">
    <property type="component" value="Chromosome"/>
</dbReference>
<dbReference type="EMBL" id="CP093366">
    <property type="protein sequence ID" value="UQS81687.1"/>
    <property type="molecule type" value="Genomic_DNA"/>
</dbReference>
<accession>A0ABY4P7Q6</accession>
<comment type="function">
    <text evidence="1">Plays a role in the regulation of phosphate uptake.</text>
</comment>
<gene>
    <name evidence="3" type="primary">phoU</name>
    <name evidence="3" type="ORF">MOO45_05655</name>
</gene>
<dbReference type="NCBIfam" id="TIGR02135">
    <property type="entry name" value="phoU_full"/>
    <property type="match status" value="1"/>
</dbReference>
<evidence type="ECO:0000313" key="4">
    <source>
        <dbReference type="Proteomes" id="UP000831495"/>
    </source>
</evidence>
<dbReference type="InterPro" id="IPR026022">
    <property type="entry name" value="PhoU_dom"/>
</dbReference>
<dbReference type="RefSeq" id="WP_249513955.1">
    <property type="nucleotide sequence ID" value="NZ_CP093366.1"/>
</dbReference>
<feature type="domain" description="PhoU" evidence="2">
    <location>
        <begin position="120"/>
        <end position="205"/>
    </location>
</feature>
<sequence>MRSDLETELNSLHVRFAEMAMMVRESIQKAMTAFDKNDLILAQQVIDEDQKINNREVDLEQRSFELIALQQPVTSDLRRIVTILKASSDFERMGDHAVRIARTTISLQNKAPIVPAKQLLAQMAQALDLMFSDALDAYLKENDQKAIVISQQDHDVNQLAHDVDQICITEMKANGKTVEDGTAYMLISTYLERMGDYVTNLCEWVVYLKRGKISELG</sequence>
<keyword evidence="1" id="KW-0963">Cytoplasm</keyword>
<keyword evidence="4" id="KW-1185">Reference proteome</keyword>
<dbReference type="InterPro" id="IPR028366">
    <property type="entry name" value="PhoU"/>
</dbReference>
<dbReference type="Pfam" id="PF01895">
    <property type="entry name" value="PhoU"/>
    <property type="match status" value="2"/>
</dbReference>
<feature type="domain" description="PhoU" evidence="2">
    <location>
        <begin position="17"/>
        <end position="103"/>
    </location>
</feature>
<dbReference type="PANTHER" id="PTHR42930">
    <property type="entry name" value="PHOSPHATE-SPECIFIC TRANSPORT SYSTEM ACCESSORY PROTEIN PHOU"/>
    <property type="match status" value="1"/>
</dbReference>